<gene>
    <name evidence="1" type="ORF">DSM3645_14025</name>
</gene>
<dbReference type="EMBL" id="AANZ01000016">
    <property type="protein sequence ID" value="EAQ79087.1"/>
    <property type="molecule type" value="Genomic_DNA"/>
</dbReference>
<accession>A3ZWW3</accession>
<comment type="caution">
    <text evidence="1">The sequence shown here is derived from an EMBL/GenBank/DDBJ whole genome shotgun (WGS) entry which is preliminary data.</text>
</comment>
<dbReference type="AlphaFoldDB" id="A3ZWW3"/>
<evidence type="ECO:0008006" key="3">
    <source>
        <dbReference type="Google" id="ProtNLM"/>
    </source>
</evidence>
<dbReference type="Pfam" id="PF14100">
    <property type="entry name" value="DUF6807"/>
    <property type="match status" value="1"/>
</dbReference>
<name>A3ZWW3_9BACT</name>
<reference evidence="1 2" key="1">
    <citation type="submission" date="2006-02" db="EMBL/GenBank/DDBJ databases">
        <authorList>
            <person name="Amann R."/>
            <person name="Ferriera S."/>
            <person name="Johnson J."/>
            <person name="Kravitz S."/>
            <person name="Halpern A."/>
            <person name="Remington K."/>
            <person name="Beeson K."/>
            <person name="Tran B."/>
            <person name="Rogers Y.-H."/>
            <person name="Friedman R."/>
            <person name="Venter J.C."/>
        </authorList>
    </citation>
    <scope>NUCLEOTIDE SEQUENCE [LARGE SCALE GENOMIC DNA]</scope>
    <source>
        <strain evidence="1 2">DSM 3645</strain>
    </source>
</reference>
<organism evidence="1 2">
    <name type="scientific">Blastopirellula marina DSM 3645</name>
    <dbReference type="NCBI Taxonomy" id="314230"/>
    <lineage>
        <taxon>Bacteria</taxon>
        <taxon>Pseudomonadati</taxon>
        <taxon>Planctomycetota</taxon>
        <taxon>Planctomycetia</taxon>
        <taxon>Pirellulales</taxon>
        <taxon>Pirellulaceae</taxon>
        <taxon>Blastopirellula</taxon>
    </lineage>
</organism>
<dbReference type="eggNOG" id="COG3828">
    <property type="taxonomic scope" value="Bacteria"/>
</dbReference>
<sequence length="398" mass="44149">MMAPLFCGILLVGTARGDEAFLLENKGPAPVAGILASAEVDSLTVESIVTLAGPQGDFPAQFVPNADSAQRGRYYVHLPAEIPAGGQWSVREVKQREAPPDVVTVEQAEEVLVVQVQGKEVLRYHVELLPSPDPLQPEYGRSGFLHPVRTALGTMVTDDFPPDHLHQHGVMFAWTDTTFAGRHVDFWNSGKQAGRVEHRQLLRRYSGPVVGGFDVQLAHVDLTSGKPVDALLETWSVRVYASADPVLLEIESVQRTAGSTPLEIRKYHYGGMAVRGNRGWYQTDGSGFLTSEGKNRWEGNHSRPRWVDVFGRAEKSEIAGVTVMGSPDNFRFPQPVRLHPDKPYFSFSPQVEGAFTIQPKSSYRSRYLFIPHDGVIDRDRTEAVWNNFAHPLMLKKAS</sequence>
<dbReference type="InterPro" id="IPR029475">
    <property type="entry name" value="DUF6807"/>
</dbReference>
<evidence type="ECO:0000313" key="2">
    <source>
        <dbReference type="Proteomes" id="UP000004358"/>
    </source>
</evidence>
<proteinExistence type="predicted"/>
<dbReference type="STRING" id="314230.DSM3645_14025"/>
<dbReference type="HOGENOM" id="CLU_053136_0_0_0"/>
<evidence type="ECO:0000313" key="1">
    <source>
        <dbReference type="EMBL" id="EAQ79087.1"/>
    </source>
</evidence>
<protein>
    <recommendedName>
        <fullName evidence="3">Methane oxygenase PmoA</fullName>
    </recommendedName>
</protein>
<dbReference type="Proteomes" id="UP000004358">
    <property type="component" value="Unassembled WGS sequence"/>
</dbReference>